<dbReference type="GO" id="GO:0008270">
    <property type="term" value="F:zinc ion binding"/>
    <property type="evidence" value="ECO:0007669"/>
    <property type="project" value="UniProtKB-KW"/>
</dbReference>
<keyword evidence="2" id="KW-0479">Metal-binding</keyword>
<dbReference type="EMBL" id="CAXHTB010000013">
    <property type="protein sequence ID" value="CAL0317476.1"/>
    <property type="molecule type" value="Genomic_DNA"/>
</dbReference>
<evidence type="ECO:0000313" key="10">
    <source>
        <dbReference type="Proteomes" id="UP001497480"/>
    </source>
</evidence>
<feature type="domain" description="RING-type" evidence="8">
    <location>
        <begin position="194"/>
        <end position="236"/>
    </location>
</feature>
<evidence type="ECO:0000313" key="9">
    <source>
        <dbReference type="EMBL" id="CAL0317476.1"/>
    </source>
</evidence>
<dbReference type="InterPro" id="IPR001841">
    <property type="entry name" value="Znf_RING"/>
</dbReference>
<reference evidence="9 10" key="1">
    <citation type="submission" date="2024-03" db="EMBL/GenBank/DDBJ databases">
        <authorList>
            <person name="Martinez-Hernandez J."/>
        </authorList>
    </citation>
    <scope>NUCLEOTIDE SEQUENCE [LARGE SCALE GENOMIC DNA]</scope>
</reference>
<evidence type="ECO:0000256" key="1">
    <source>
        <dbReference type="ARBA" id="ARBA00004370"/>
    </source>
</evidence>
<evidence type="ECO:0000256" key="3">
    <source>
        <dbReference type="ARBA" id="ARBA00022771"/>
    </source>
</evidence>
<organism evidence="9 10">
    <name type="scientific">Lupinus luteus</name>
    <name type="common">European yellow lupine</name>
    <dbReference type="NCBI Taxonomy" id="3873"/>
    <lineage>
        <taxon>Eukaryota</taxon>
        <taxon>Viridiplantae</taxon>
        <taxon>Streptophyta</taxon>
        <taxon>Embryophyta</taxon>
        <taxon>Tracheophyta</taxon>
        <taxon>Spermatophyta</taxon>
        <taxon>Magnoliopsida</taxon>
        <taxon>eudicotyledons</taxon>
        <taxon>Gunneridae</taxon>
        <taxon>Pentapetalae</taxon>
        <taxon>rosids</taxon>
        <taxon>fabids</taxon>
        <taxon>Fabales</taxon>
        <taxon>Fabaceae</taxon>
        <taxon>Papilionoideae</taxon>
        <taxon>50 kb inversion clade</taxon>
        <taxon>genistoids sensu lato</taxon>
        <taxon>core genistoids</taxon>
        <taxon>Genisteae</taxon>
        <taxon>Lupinus</taxon>
    </lineage>
</organism>
<keyword evidence="10" id="KW-1185">Reference proteome</keyword>
<keyword evidence="5 7" id="KW-0472">Membrane</keyword>
<evidence type="ECO:0000256" key="7">
    <source>
        <dbReference type="SAM" id="Phobius"/>
    </source>
</evidence>
<keyword evidence="3 6" id="KW-0863">Zinc-finger</keyword>
<dbReference type="SUPFAM" id="SSF57850">
    <property type="entry name" value="RING/U-box"/>
    <property type="match status" value="1"/>
</dbReference>
<comment type="subcellular location">
    <subcellularLocation>
        <location evidence="1">Membrane</location>
    </subcellularLocation>
</comment>
<evidence type="ECO:0000256" key="6">
    <source>
        <dbReference type="PROSITE-ProRule" id="PRU00175"/>
    </source>
</evidence>
<keyword evidence="4" id="KW-0862">Zinc</keyword>
<dbReference type="Proteomes" id="UP001497480">
    <property type="component" value="Unassembled WGS sequence"/>
</dbReference>
<evidence type="ECO:0000256" key="4">
    <source>
        <dbReference type="ARBA" id="ARBA00022833"/>
    </source>
</evidence>
<dbReference type="CDD" id="cd16461">
    <property type="entry name" value="RING-H2_EL5-like"/>
    <property type="match status" value="1"/>
</dbReference>
<dbReference type="InterPro" id="IPR013083">
    <property type="entry name" value="Znf_RING/FYVE/PHD"/>
</dbReference>
<dbReference type="PANTHER" id="PTHR46151:SF12">
    <property type="entry name" value="RING_U-BOX SUPERFAMILY PROTEIN"/>
    <property type="match status" value="1"/>
</dbReference>
<evidence type="ECO:0000259" key="8">
    <source>
        <dbReference type="PROSITE" id="PS50089"/>
    </source>
</evidence>
<dbReference type="AlphaFoldDB" id="A0AAV1X8C8"/>
<accession>A0AAV1X8C8</accession>
<dbReference type="GO" id="GO:0016020">
    <property type="term" value="C:membrane"/>
    <property type="evidence" value="ECO:0007669"/>
    <property type="project" value="UniProtKB-SubCell"/>
</dbReference>
<protein>
    <recommendedName>
        <fullName evidence="8">RING-type domain-containing protein</fullName>
    </recommendedName>
</protein>
<dbReference type="Gene3D" id="3.30.40.10">
    <property type="entry name" value="Zinc/RING finger domain, C3HC4 (zinc finger)"/>
    <property type="match status" value="1"/>
</dbReference>
<dbReference type="PROSITE" id="PS50089">
    <property type="entry name" value="ZF_RING_2"/>
    <property type="match status" value="1"/>
</dbReference>
<dbReference type="Pfam" id="PF13639">
    <property type="entry name" value="zf-RING_2"/>
    <property type="match status" value="1"/>
</dbReference>
<evidence type="ECO:0000256" key="5">
    <source>
        <dbReference type="ARBA" id="ARBA00023136"/>
    </source>
</evidence>
<sequence>MPITNTFVTMAKWFSGIVEAVRRFKEYFSSPVLAGICGSAVRSFMVVLQKVLFAALIFILALGGSIVGTIAGAIRGRTTVDGFFGGASKGAVIGAIASLELVNYATSGEPLPEQVPTLSSFFNATMIIEWMCSAASRAYDLHFQMNISETSYGELSEIYDIGEVKRAPHSWIQNLPSEEYNSTKMLKLYGKISCSICLQDFEDGELVRILPKCGHIFHLECIDKWLIRQGSCPMCRTYVPDHSIEY</sequence>
<keyword evidence="7" id="KW-0812">Transmembrane</keyword>
<dbReference type="PANTHER" id="PTHR46151">
    <property type="entry name" value="NEP1-INTERACTING PROTEIN-LIKE 2"/>
    <property type="match status" value="1"/>
</dbReference>
<keyword evidence="7" id="KW-1133">Transmembrane helix</keyword>
<evidence type="ECO:0000256" key="2">
    <source>
        <dbReference type="ARBA" id="ARBA00022723"/>
    </source>
</evidence>
<gene>
    <name evidence="9" type="ORF">LLUT_LOCUS18536</name>
</gene>
<name>A0AAV1X8C8_LUPLU</name>
<proteinExistence type="predicted"/>
<comment type="caution">
    <text evidence="9">The sequence shown here is derived from an EMBL/GenBank/DDBJ whole genome shotgun (WGS) entry which is preliminary data.</text>
</comment>
<feature type="transmembrane region" description="Helical" evidence="7">
    <location>
        <begin position="51"/>
        <end position="74"/>
    </location>
</feature>
<dbReference type="SMART" id="SM00184">
    <property type="entry name" value="RING"/>
    <property type="match status" value="1"/>
</dbReference>